<dbReference type="Pfam" id="PF00773">
    <property type="entry name" value="RNB"/>
    <property type="match status" value="1"/>
</dbReference>
<organism evidence="3 4">
    <name type="scientific">Sulfuricurvum kujiense (strain ATCC BAA-921 / DSM 16994 / JCM 11577 / YK-1)</name>
    <dbReference type="NCBI Taxonomy" id="709032"/>
    <lineage>
        <taxon>Bacteria</taxon>
        <taxon>Pseudomonadati</taxon>
        <taxon>Campylobacterota</taxon>
        <taxon>Epsilonproteobacteria</taxon>
        <taxon>Campylobacterales</taxon>
        <taxon>Sulfurimonadaceae</taxon>
        <taxon>Sulfuricurvum</taxon>
    </lineage>
</organism>
<dbReference type="GO" id="GO:0004540">
    <property type="term" value="F:RNA nuclease activity"/>
    <property type="evidence" value="ECO:0007669"/>
    <property type="project" value="InterPro"/>
</dbReference>
<dbReference type="HOGENOM" id="CLU_002333_7_3_7"/>
<dbReference type="KEGG" id="sku:Sulku_0675"/>
<name>E4U137_SULKY</name>
<dbReference type="OrthoDB" id="9764149at2"/>
<dbReference type="PROSITE" id="PS01175">
    <property type="entry name" value="RIBONUCLEASE_II"/>
    <property type="match status" value="1"/>
</dbReference>
<dbReference type="EMBL" id="CP002355">
    <property type="protein sequence ID" value="ADR33341.1"/>
    <property type="molecule type" value="Genomic_DNA"/>
</dbReference>
<dbReference type="GO" id="GO:0003723">
    <property type="term" value="F:RNA binding"/>
    <property type="evidence" value="ECO:0007669"/>
    <property type="project" value="InterPro"/>
</dbReference>
<dbReference type="Pfam" id="PF22896">
    <property type="entry name" value="OB_RNR_1st"/>
    <property type="match status" value="1"/>
</dbReference>
<dbReference type="PANTHER" id="PTHR23355:SF9">
    <property type="entry name" value="DIS3-LIKE EXONUCLEASE 2"/>
    <property type="match status" value="1"/>
</dbReference>
<dbReference type="RefSeq" id="WP_013459538.1">
    <property type="nucleotide sequence ID" value="NC_014762.1"/>
</dbReference>
<sequence>MKSLLIRLTHGLYDQDIAAEERENVNQWFAMKLLTLEDNKYQFASQYRAGIVSLASDSGAYLQTLGESIRDHFIETNNLMGAKSGDLVIAQRLLGRRGGPQAKVVVIAGRSETFSVAVVSSKNGHLGLYDIRTDHPAGFAISDLSESAEGSLYQINNQSGTIAAYLGNLSDPKVDEKIVLALYNKHDEFEDDVLAMAREFPKEVDASQYPNRRDLRHLPFCTIDPVTAKDFDDAICFVPETSTLYVAIADVSEYVHPFGAIDAEAIYRSFSIYLPHRSIPMLPRELSETLCSLQPLVDRLAYTFEMHIDPVTYEMDSYTLYESIIHSHRRFTYEQIDAFFEGNHHAENDKEAQVLAYIPALNELTEKLRAERMKKGYNFRSSELEMRIDEEQNIVSTEFAVETPSHALIEDCMLLANKAAASMYERGVFRIHESPSPLKLQSLYTELASIGIFVESQGSIKETITAIQAEAERRDLISEVDTLIIRAQMQARYAPYNMGHFGLGFERYTHFTSPIRRYSDLIVHRLLKAIAAHDTEEGSYVLRNIESLCTSISEKEREASDIEIRFHERKFARWAATVIGQEFKARIMRAEEPVMAEIHDTITGAKVAITSQFGLMLFDDIIVKIESSNLATAKITASFVRRIEKEESEHPSEHAGKLYE</sequence>
<keyword evidence="3" id="KW-0378">Hydrolase</keyword>
<gene>
    <name evidence="3" type="ordered locus">Sulku_0675</name>
</gene>
<dbReference type="InterPro" id="IPR054561">
    <property type="entry name" value="RNR_OB1_N"/>
</dbReference>
<feature type="domain" description="RNB" evidence="2">
    <location>
        <begin position="212"/>
        <end position="533"/>
    </location>
</feature>
<dbReference type="EC" id="3.1.-.-" evidence="3"/>
<dbReference type="STRING" id="709032.Sulku_0675"/>
<dbReference type="AlphaFoldDB" id="E4U137"/>
<keyword evidence="4" id="KW-1185">Reference proteome</keyword>
<keyword evidence="1" id="KW-0540">Nuclease</keyword>
<dbReference type="SUPFAM" id="SSF50249">
    <property type="entry name" value="Nucleic acid-binding proteins"/>
    <property type="match status" value="1"/>
</dbReference>
<dbReference type="GO" id="GO:0005829">
    <property type="term" value="C:cytosol"/>
    <property type="evidence" value="ECO:0007669"/>
    <property type="project" value="TreeGrafter"/>
</dbReference>
<dbReference type="Proteomes" id="UP000008721">
    <property type="component" value="Chromosome"/>
</dbReference>
<dbReference type="GO" id="GO:0004527">
    <property type="term" value="F:exonuclease activity"/>
    <property type="evidence" value="ECO:0007669"/>
    <property type="project" value="UniProtKB-KW"/>
</dbReference>
<dbReference type="GO" id="GO:0006402">
    <property type="term" value="P:mRNA catabolic process"/>
    <property type="evidence" value="ECO:0007669"/>
    <property type="project" value="TreeGrafter"/>
</dbReference>
<evidence type="ECO:0000256" key="1">
    <source>
        <dbReference type="ARBA" id="ARBA00022839"/>
    </source>
</evidence>
<dbReference type="InterPro" id="IPR057293">
    <property type="entry name" value="RNR_OB2"/>
</dbReference>
<evidence type="ECO:0000313" key="3">
    <source>
        <dbReference type="EMBL" id="ADR33341.1"/>
    </source>
</evidence>
<protein>
    <submittedName>
        <fullName evidence="3">RNAse R</fullName>
        <ecNumber evidence="3">3.1.-.-</ecNumber>
    </submittedName>
</protein>
<proteinExistence type="predicted"/>
<dbReference type="InterPro" id="IPR012340">
    <property type="entry name" value="NA-bd_OB-fold"/>
</dbReference>
<dbReference type="Pfam" id="PF24190">
    <property type="entry name" value="OB_RNR_2nd"/>
    <property type="match status" value="1"/>
</dbReference>
<dbReference type="PANTHER" id="PTHR23355">
    <property type="entry name" value="RIBONUCLEASE"/>
    <property type="match status" value="1"/>
</dbReference>
<evidence type="ECO:0000259" key="2">
    <source>
        <dbReference type="SMART" id="SM00955"/>
    </source>
</evidence>
<evidence type="ECO:0000313" key="4">
    <source>
        <dbReference type="Proteomes" id="UP000008721"/>
    </source>
</evidence>
<dbReference type="InterPro" id="IPR050180">
    <property type="entry name" value="RNR_Ribonuclease"/>
</dbReference>
<reference evidence="3 4" key="1">
    <citation type="journal article" date="2012" name="Stand. Genomic Sci.">
        <title>Complete genome sequence of the sulfur compounds oxidizing chemolithoautotroph Sulfuricurvum kujiense type strain (YK-1(T)).</title>
        <authorList>
            <person name="Han C."/>
            <person name="Kotsyurbenko O."/>
            <person name="Chertkov O."/>
            <person name="Held B."/>
            <person name="Lapidus A."/>
            <person name="Nolan M."/>
            <person name="Lucas S."/>
            <person name="Hammon N."/>
            <person name="Deshpande S."/>
            <person name="Cheng J.F."/>
            <person name="Tapia R."/>
            <person name="Goodwin L.A."/>
            <person name="Pitluck S."/>
            <person name="Liolios K."/>
            <person name="Pagani I."/>
            <person name="Ivanova N."/>
            <person name="Mavromatis K."/>
            <person name="Mikhailova N."/>
            <person name="Pati A."/>
            <person name="Chen A."/>
            <person name="Palaniappan K."/>
            <person name="Land M."/>
            <person name="Hauser L."/>
            <person name="Chang Y.J."/>
            <person name="Jeffries C.D."/>
            <person name="Brambilla E.M."/>
            <person name="Rohde M."/>
            <person name="Spring S."/>
            <person name="Sikorski J."/>
            <person name="Goker M."/>
            <person name="Woyke T."/>
            <person name="Bristow J."/>
            <person name="Eisen J.A."/>
            <person name="Markowitz V."/>
            <person name="Hugenholtz P."/>
            <person name="Kyrpides N.C."/>
            <person name="Klenk H.P."/>
            <person name="Detter J.C."/>
        </authorList>
    </citation>
    <scope>NUCLEOTIDE SEQUENCE [LARGE SCALE GENOMIC DNA]</scope>
    <source>
        <strain evidence="4">ATCC BAA-921 / DSM 16994 / JCM 11577 / YK-1</strain>
    </source>
</reference>
<dbReference type="InterPro" id="IPR022966">
    <property type="entry name" value="RNase_II/R_CS"/>
</dbReference>
<dbReference type="eggNOG" id="COG0557">
    <property type="taxonomic scope" value="Bacteria"/>
</dbReference>
<dbReference type="InterPro" id="IPR001900">
    <property type="entry name" value="RNase_II/R"/>
</dbReference>
<dbReference type="SMART" id="SM00955">
    <property type="entry name" value="RNB"/>
    <property type="match status" value="1"/>
</dbReference>
<keyword evidence="1" id="KW-0269">Exonuclease</keyword>
<accession>E4U137</accession>